<dbReference type="OrthoDB" id="6132182at2759"/>
<evidence type="ECO:0000313" key="4">
    <source>
        <dbReference type="Proteomes" id="UP000054481"/>
    </source>
</evidence>
<dbReference type="SUPFAM" id="SSF48056">
    <property type="entry name" value="Di-copper centre-containing domain"/>
    <property type="match status" value="1"/>
</dbReference>
<feature type="transmembrane region" description="Helical" evidence="1">
    <location>
        <begin position="123"/>
        <end position="141"/>
    </location>
</feature>
<reference evidence="3 4" key="1">
    <citation type="journal article" date="2014" name="Genome Biol. Evol.">
        <title>Comparative genomics and transcriptomics analyses reveal divergent lifestyle features of nematode endoparasitic fungus Hirsutella minnesotensis.</title>
        <authorList>
            <person name="Lai Y."/>
            <person name="Liu K."/>
            <person name="Zhang X."/>
            <person name="Zhang X."/>
            <person name="Li K."/>
            <person name="Wang N."/>
            <person name="Shu C."/>
            <person name="Wu Y."/>
            <person name="Wang C."/>
            <person name="Bushley K.E."/>
            <person name="Xiang M."/>
            <person name="Liu X."/>
        </authorList>
    </citation>
    <scope>NUCLEOTIDE SEQUENCE [LARGE SCALE GENOMIC DNA]</scope>
    <source>
        <strain evidence="3 4">3608</strain>
    </source>
</reference>
<dbReference type="InterPro" id="IPR008922">
    <property type="entry name" value="Di-copper_centre_dom_sf"/>
</dbReference>
<sequence length="155" mass="17074">MISKSVAPFLALGSASLALAQDFIATTGVVAQNGSAPIRRNINELASEAGPQWDLYIQSLWEMQGVDESDPLSFFQIAGIHGWPFVEYNGTGPGRQNNGWMGYCPHGEPFVSPMECRFSVSTYTYLPAFGLVAYLLNFYVWRLPLVVKSMLSSNQ</sequence>
<dbReference type="EMBL" id="KQ030767">
    <property type="protein sequence ID" value="KJZ69087.1"/>
    <property type="molecule type" value="Genomic_DNA"/>
</dbReference>
<protein>
    <recommendedName>
        <fullName evidence="5">Tyrosinase copper-binding domain-containing protein</fullName>
    </recommendedName>
</protein>
<organism evidence="3 4">
    <name type="scientific">Hirsutella minnesotensis 3608</name>
    <dbReference type="NCBI Taxonomy" id="1043627"/>
    <lineage>
        <taxon>Eukaryota</taxon>
        <taxon>Fungi</taxon>
        <taxon>Dikarya</taxon>
        <taxon>Ascomycota</taxon>
        <taxon>Pezizomycotina</taxon>
        <taxon>Sordariomycetes</taxon>
        <taxon>Hypocreomycetidae</taxon>
        <taxon>Hypocreales</taxon>
        <taxon>Ophiocordycipitaceae</taxon>
        <taxon>Hirsutella</taxon>
    </lineage>
</organism>
<evidence type="ECO:0008006" key="5">
    <source>
        <dbReference type="Google" id="ProtNLM"/>
    </source>
</evidence>
<keyword evidence="1" id="KW-1133">Transmembrane helix</keyword>
<dbReference type="AlphaFoldDB" id="A0A0F7ZWJ6"/>
<accession>A0A0F7ZWJ6</accession>
<name>A0A0F7ZWJ6_9HYPO</name>
<dbReference type="Gene3D" id="1.10.1280.10">
    <property type="entry name" value="Di-copper center containing domain from catechol oxidase"/>
    <property type="match status" value="1"/>
</dbReference>
<evidence type="ECO:0000256" key="2">
    <source>
        <dbReference type="SAM" id="SignalP"/>
    </source>
</evidence>
<keyword evidence="1" id="KW-0812">Transmembrane</keyword>
<keyword evidence="4" id="KW-1185">Reference proteome</keyword>
<evidence type="ECO:0000313" key="3">
    <source>
        <dbReference type="EMBL" id="KJZ69087.1"/>
    </source>
</evidence>
<keyword evidence="1" id="KW-0472">Membrane</keyword>
<proteinExistence type="predicted"/>
<gene>
    <name evidence="3" type="ORF">HIM_11521</name>
</gene>
<feature type="chain" id="PRO_5002526384" description="Tyrosinase copper-binding domain-containing protein" evidence="2">
    <location>
        <begin position="21"/>
        <end position="155"/>
    </location>
</feature>
<keyword evidence="2" id="KW-0732">Signal</keyword>
<feature type="signal peptide" evidence="2">
    <location>
        <begin position="1"/>
        <end position="20"/>
    </location>
</feature>
<evidence type="ECO:0000256" key="1">
    <source>
        <dbReference type="SAM" id="Phobius"/>
    </source>
</evidence>
<dbReference type="Proteomes" id="UP000054481">
    <property type="component" value="Unassembled WGS sequence"/>
</dbReference>